<feature type="transmembrane region" description="Helical" evidence="1">
    <location>
        <begin position="149"/>
        <end position="182"/>
    </location>
</feature>
<keyword evidence="1" id="KW-0812">Transmembrane</keyword>
<name>A0AAD7GTQ8_9AGAR</name>
<keyword evidence="1" id="KW-0472">Membrane</keyword>
<evidence type="ECO:0000256" key="1">
    <source>
        <dbReference type="SAM" id="Phobius"/>
    </source>
</evidence>
<gene>
    <name evidence="3" type="ORF">B0H16DRAFT_1747445</name>
</gene>
<keyword evidence="1" id="KW-1133">Transmembrane helix</keyword>
<dbReference type="AlphaFoldDB" id="A0AAD7GTQ8"/>
<sequence length="184" mass="18409">MFALRAVSLFFLAATLATASPVAAPAAVDKRASTAAVQSVLTTLQSNTNTILPQLNALGTSGTASEANVTPLIGQLTSAINTATSSISSLPASKKRQTEDEVATVVAGIITEIGTTLNVLPIEAIPGLETLIVAVDVALEELLVGLDVVIAGVITLVSGLLVTVSVLLDSVGLGLVLGLLGLGL</sequence>
<dbReference type="Proteomes" id="UP001215598">
    <property type="component" value="Unassembled WGS sequence"/>
</dbReference>
<comment type="caution">
    <text evidence="3">The sequence shown here is derived from an EMBL/GenBank/DDBJ whole genome shotgun (WGS) entry which is preliminary data.</text>
</comment>
<feature type="chain" id="PRO_5042039060" evidence="2">
    <location>
        <begin position="20"/>
        <end position="184"/>
    </location>
</feature>
<keyword evidence="4" id="KW-1185">Reference proteome</keyword>
<evidence type="ECO:0000313" key="4">
    <source>
        <dbReference type="Proteomes" id="UP001215598"/>
    </source>
</evidence>
<dbReference type="EMBL" id="JARKIB010000480">
    <property type="protein sequence ID" value="KAJ7705067.1"/>
    <property type="molecule type" value="Genomic_DNA"/>
</dbReference>
<organism evidence="3 4">
    <name type="scientific">Mycena metata</name>
    <dbReference type="NCBI Taxonomy" id="1033252"/>
    <lineage>
        <taxon>Eukaryota</taxon>
        <taxon>Fungi</taxon>
        <taxon>Dikarya</taxon>
        <taxon>Basidiomycota</taxon>
        <taxon>Agaricomycotina</taxon>
        <taxon>Agaricomycetes</taxon>
        <taxon>Agaricomycetidae</taxon>
        <taxon>Agaricales</taxon>
        <taxon>Marasmiineae</taxon>
        <taxon>Mycenaceae</taxon>
        <taxon>Mycena</taxon>
    </lineage>
</organism>
<keyword evidence="2" id="KW-0732">Signal</keyword>
<evidence type="ECO:0000313" key="3">
    <source>
        <dbReference type="EMBL" id="KAJ7705067.1"/>
    </source>
</evidence>
<proteinExistence type="predicted"/>
<protein>
    <submittedName>
        <fullName evidence="3">Uncharacterized protein</fullName>
    </submittedName>
</protein>
<accession>A0AAD7GTQ8</accession>
<feature type="signal peptide" evidence="2">
    <location>
        <begin position="1"/>
        <end position="19"/>
    </location>
</feature>
<evidence type="ECO:0000256" key="2">
    <source>
        <dbReference type="SAM" id="SignalP"/>
    </source>
</evidence>
<reference evidence="3" key="1">
    <citation type="submission" date="2023-03" db="EMBL/GenBank/DDBJ databases">
        <title>Massive genome expansion in bonnet fungi (Mycena s.s.) driven by repeated elements and novel gene families across ecological guilds.</title>
        <authorList>
            <consortium name="Lawrence Berkeley National Laboratory"/>
            <person name="Harder C.B."/>
            <person name="Miyauchi S."/>
            <person name="Viragh M."/>
            <person name="Kuo A."/>
            <person name="Thoen E."/>
            <person name="Andreopoulos B."/>
            <person name="Lu D."/>
            <person name="Skrede I."/>
            <person name="Drula E."/>
            <person name="Henrissat B."/>
            <person name="Morin E."/>
            <person name="Kohler A."/>
            <person name="Barry K."/>
            <person name="LaButti K."/>
            <person name="Morin E."/>
            <person name="Salamov A."/>
            <person name="Lipzen A."/>
            <person name="Mereny Z."/>
            <person name="Hegedus B."/>
            <person name="Baldrian P."/>
            <person name="Stursova M."/>
            <person name="Weitz H."/>
            <person name="Taylor A."/>
            <person name="Grigoriev I.V."/>
            <person name="Nagy L.G."/>
            <person name="Martin F."/>
            <person name="Kauserud H."/>
        </authorList>
    </citation>
    <scope>NUCLEOTIDE SEQUENCE</scope>
    <source>
        <strain evidence="3">CBHHK182m</strain>
    </source>
</reference>